<evidence type="ECO:0000256" key="3">
    <source>
        <dbReference type="ARBA" id="ARBA00022989"/>
    </source>
</evidence>
<protein>
    <submittedName>
        <fullName evidence="8">Aquaporin-2-like</fullName>
    </submittedName>
</protein>
<dbReference type="RefSeq" id="XP_025829931.1">
    <property type="nucleotide sequence ID" value="XM_025974146.1"/>
</dbReference>
<dbReference type="Proteomes" id="UP000192223">
    <property type="component" value="Unplaced"/>
</dbReference>
<proteinExistence type="inferred from homology"/>
<evidence type="ECO:0000313" key="8">
    <source>
        <dbReference type="RefSeq" id="XP_025829931.1"/>
    </source>
</evidence>
<keyword evidence="3 6" id="KW-1133">Transmembrane helix</keyword>
<keyword evidence="2 5" id="KW-0812">Transmembrane</keyword>
<dbReference type="Pfam" id="PF00230">
    <property type="entry name" value="MIP"/>
    <property type="match status" value="1"/>
</dbReference>
<dbReference type="PRINTS" id="PR00783">
    <property type="entry name" value="MINTRINSICP"/>
</dbReference>
<reference evidence="8" key="1">
    <citation type="submission" date="2025-08" db="UniProtKB">
        <authorList>
            <consortium name="RefSeq"/>
        </authorList>
    </citation>
    <scope>IDENTIFICATION</scope>
    <source>
        <tissue evidence="8">Entire body</tissue>
    </source>
</reference>
<feature type="transmembrane region" description="Helical" evidence="6">
    <location>
        <begin position="53"/>
        <end position="75"/>
    </location>
</feature>
<evidence type="ECO:0000256" key="6">
    <source>
        <dbReference type="SAM" id="Phobius"/>
    </source>
</evidence>
<evidence type="ECO:0000256" key="4">
    <source>
        <dbReference type="ARBA" id="ARBA00023136"/>
    </source>
</evidence>
<accession>A0A7F5QXK5</accession>
<dbReference type="OrthoDB" id="3222at2759"/>
<dbReference type="KEGG" id="apln:112904344"/>
<name>A0A7F5QXK5_AGRPL</name>
<evidence type="ECO:0000313" key="7">
    <source>
        <dbReference type="Proteomes" id="UP000192223"/>
    </source>
</evidence>
<dbReference type="Gene3D" id="1.20.1080.10">
    <property type="entry name" value="Glycerol uptake facilitator protein"/>
    <property type="match status" value="1"/>
</dbReference>
<dbReference type="GeneID" id="112904344"/>
<dbReference type="AlphaFoldDB" id="A0A7F5QXK5"/>
<gene>
    <name evidence="8" type="primary">LOC112904344</name>
</gene>
<dbReference type="InParanoid" id="A0A7F5QXK5"/>
<dbReference type="GO" id="GO:0015267">
    <property type="term" value="F:channel activity"/>
    <property type="evidence" value="ECO:0007669"/>
    <property type="project" value="InterPro"/>
</dbReference>
<dbReference type="PANTHER" id="PTHR19139:SF270">
    <property type="entry name" value="ENTOMOGLYCEROPORIN 1-RELATED"/>
    <property type="match status" value="1"/>
</dbReference>
<evidence type="ECO:0000256" key="5">
    <source>
        <dbReference type="RuleBase" id="RU000477"/>
    </source>
</evidence>
<dbReference type="InterPro" id="IPR034294">
    <property type="entry name" value="Aquaporin_transptr"/>
</dbReference>
<keyword evidence="5" id="KW-0813">Transport</keyword>
<evidence type="ECO:0000256" key="1">
    <source>
        <dbReference type="ARBA" id="ARBA00004141"/>
    </source>
</evidence>
<dbReference type="InterPro" id="IPR023271">
    <property type="entry name" value="Aquaporin-like"/>
</dbReference>
<dbReference type="PANTHER" id="PTHR19139">
    <property type="entry name" value="AQUAPORIN TRANSPORTER"/>
    <property type="match status" value="1"/>
</dbReference>
<dbReference type="InterPro" id="IPR000425">
    <property type="entry name" value="MIP"/>
</dbReference>
<keyword evidence="4 6" id="KW-0472">Membrane</keyword>
<dbReference type="SUPFAM" id="SSF81338">
    <property type="entry name" value="Aquaporin-like"/>
    <property type="match status" value="1"/>
</dbReference>
<dbReference type="GO" id="GO:0005886">
    <property type="term" value="C:plasma membrane"/>
    <property type="evidence" value="ECO:0007669"/>
    <property type="project" value="TreeGrafter"/>
</dbReference>
<comment type="similarity">
    <text evidence="5">Belongs to the MIP/aquaporin (TC 1.A.8) family.</text>
</comment>
<sequence>MWDSRNRMHLDAIAVKLAFVVICEVLAFGHITGCHMNPARSFAPALINLNFEYVWYFIFGQLMGGICGATIYRLLFALPYDDEMEPWIQ</sequence>
<evidence type="ECO:0000256" key="2">
    <source>
        <dbReference type="ARBA" id="ARBA00022692"/>
    </source>
</evidence>
<organism evidence="7 8">
    <name type="scientific">Agrilus planipennis</name>
    <name type="common">Emerald ash borer</name>
    <name type="synonym">Agrilus marcopoli</name>
    <dbReference type="NCBI Taxonomy" id="224129"/>
    <lineage>
        <taxon>Eukaryota</taxon>
        <taxon>Metazoa</taxon>
        <taxon>Ecdysozoa</taxon>
        <taxon>Arthropoda</taxon>
        <taxon>Hexapoda</taxon>
        <taxon>Insecta</taxon>
        <taxon>Pterygota</taxon>
        <taxon>Neoptera</taxon>
        <taxon>Endopterygota</taxon>
        <taxon>Coleoptera</taxon>
        <taxon>Polyphaga</taxon>
        <taxon>Elateriformia</taxon>
        <taxon>Buprestoidea</taxon>
        <taxon>Buprestidae</taxon>
        <taxon>Agrilinae</taxon>
        <taxon>Agrilus</taxon>
    </lineage>
</organism>
<feature type="transmembrane region" description="Helical" evidence="6">
    <location>
        <begin position="12"/>
        <end position="33"/>
    </location>
</feature>
<keyword evidence="7" id="KW-1185">Reference proteome</keyword>
<comment type="subcellular location">
    <subcellularLocation>
        <location evidence="1">Membrane</location>
        <topology evidence="1">Multi-pass membrane protein</topology>
    </subcellularLocation>
</comment>